<dbReference type="EMBL" id="JQCE01000007">
    <property type="protein sequence ID" value="KRO17843.1"/>
    <property type="molecule type" value="Genomic_DNA"/>
</dbReference>
<name>A0A0R2N275_9LACO</name>
<accession>A0A0R2N275</accession>
<dbReference type="InterPro" id="IPR010317">
    <property type="entry name" value="WxLIP_PGBD"/>
</dbReference>
<protein>
    <submittedName>
        <fullName evidence="5">Cell surface protein</fullName>
    </submittedName>
</protein>
<dbReference type="PATRIC" id="fig|1293598.4.peg.2055"/>
<reference evidence="5 6" key="1">
    <citation type="journal article" date="2015" name="Genome Announc.">
        <title>Expanding the biotechnology potential of lactobacilli through comparative genomics of 213 strains and associated genera.</title>
        <authorList>
            <person name="Sun Z."/>
            <person name="Harris H.M."/>
            <person name="McCann A."/>
            <person name="Guo C."/>
            <person name="Argimon S."/>
            <person name="Zhang W."/>
            <person name="Yang X."/>
            <person name="Jeffery I.B."/>
            <person name="Cooney J.C."/>
            <person name="Kagawa T.F."/>
            <person name="Liu W."/>
            <person name="Song Y."/>
            <person name="Salvetti E."/>
            <person name="Wrobel A."/>
            <person name="Rasinkangas P."/>
            <person name="Parkhill J."/>
            <person name="Rea M.C."/>
            <person name="O'Sullivan O."/>
            <person name="Ritari J."/>
            <person name="Douillard F.P."/>
            <person name="Paul Ross R."/>
            <person name="Yang R."/>
            <person name="Briner A.E."/>
            <person name="Felis G.E."/>
            <person name="de Vos W.M."/>
            <person name="Barrangou R."/>
            <person name="Klaenhammer T.R."/>
            <person name="Caufield P.W."/>
            <person name="Cui Y."/>
            <person name="Zhang H."/>
            <person name="O'Toole P.W."/>
        </authorList>
    </citation>
    <scope>NUCLEOTIDE SEQUENCE [LARGE SCALE GENOMIC DNA]</scope>
    <source>
        <strain evidence="5 6">DSM 24301</strain>
    </source>
</reference>
<dbReference type="Pfam" id="PF11797">
    <property type="entry name" value="WxLIP_HBD"/>
    <property type="match status" value="1"/>
</dbReference>
<dbReference type="Proteomes" id="UP000050969">
    <property type="component" value="Unassembled WGS sequence"/>
</dbReference>
<keyword evidence="2" id="KW-0732">Signal</keyword>
<dbReference type="Pfam" id="PF06030">
    <property type="entry name" value="WxLIP_PGBD"/>
    <property type="match status" value="1"/>
</dbReference>
<feature type="domain" description="WxL Interacting Protein peptidoglycan binding" evidence="3">
    <location>
        <begin position="32"/>
        <end position="150"/>
    </location>
</feature>
<evidence type="ECO:0000256" key="1">
    <source>
        <dbReference type="SAM" id="Phobius"/>
    </source>
</evidence>
<dbReference type="AlphaFoldDB" id="A0A0R2N275"/>
<evidence type="ECO:0000259" key="3">
    <source>
        <dbReference type="Pfam" id="PF06030"/>
    </source>
</evidence>
<gene>
    <name evidence="5" type="ORF">IV56_GL001970</name>
</gene>
<feature type="domain" description="WxL Interacting Protein host binding" evidence="4">
    <location>
        <begin position="161"/>
        <end position="297"/>
    </location>
</feature>
<organism evidence="5 6">
    <name type="scientific">Lacticaseibacillus saniviri JCM 17471 = DSM 24301</name>
    <dbReference type="NCBI Taxonomy" id="1293598"/>
    <lineage>
        <taxon>Bacteria</taxon>
        <taxon>Bacillati</taxon>
        <taxon>Bacillota</taxon>
        <taxon>Bacilli</taxon>
        <taxon>Lactobacillales</taxon>
        <taxon>Lactobacillaceae</taxon>
        <taxon>Lacticaseibacillus</taxon>
    </lineage>
</organism>
<evidence type="ECO:0000313" key="5">
    <source>
        <dbReference type="EMBL" id="KRO17843.1"/>
    </source>
</evidence>
<feature type="chain" id="PRO_5006420865" evidence="2">
    <location>
        <begin position="28"/>
        <end position="337"/>
    </location>
</feature>
<proteinExistence type="predicted"/>
<feature type="transmembrane region" description="Helical" evidence="1">
    <location>
        <begin position="307"/>
        <end position="329"/>
    </location>
</feature>
<dbReference type="OrthoDB" id="2365961at2"/>
<evidence type="ECO:0000259" key="4">
    <source>
        <dbReference type="Pfam" id="PF11797"/>
    </source>
</evidence>
<feature type="signal peptide" evidence="2">
    <location>
        <begin position="1"/>
        <end position="27"/>
    </location>
</feature>
<dbReference type="STRING" id="1293598.IV56_GL001970"/>
<sequence length="337" mass="36983">MAVKRWYWWLLGLMMSLMIGGTTQVHAAGAGFTVKAHIPETQIDKTASYFDIKVTPGQPQQLAVDVRNLADEPITLVVSPHDAFTNSNGVIEYSKDKAPLDSTAKVKFSQMMSDKQTVTLGEQEQKTLTFTMTPPTTSFSGTVLGGFYVTPKAKDDEKQESGISIQNNFAMVIGARLREKTDMLLPELKLGAVRAALHNQRTAIKANIRNVAPVLFGKMKVKATATKVNEDKPTYQTTKENLAMAPHSNFDFTIDMKNKAYQAGEYVVKIVATSGKESWTLNKKLTITDDQAKRLNEKASGVAPTDWTWAYITAGVVLLLVAVGLAFYLGRRGGGKK</sequence>
<comment type="caution">
    <text evidence="5">The sequence shown here is derived from an EMBL/GenBank/DDBJ whole genome shotgun (WGS) entry which is preliminary data.</text>
</comment>
<keyword evidence="1" id="KW-0812">Transmembrane</keyword>
<evidence type="ECO:0000313" key="6">
    <source>
        <dbReference type="Proteomes" id="UP000050969"/>
    </source>
</evidence>
<keyword evidence="6" id="KW-1185">Reference proteome</keyword>
<dbReference type="InterPro" id="IPR021759">
    <property type="entry name" value="WxLIP_HBD"/>
</dbReference>
<keyword evidence="1" id="KW-1133">Transmembrane helix</keyword>
<evidence type="ECO:0000256" key="2">
    <source>
        <dbReference type="SAM" id="SignalP"/>
    </source>
</evidence>
<keyword evidence="1" id="KW-0472">Membrane</keyword>